<dbReference type="EMBL" id="CAFBMM010000001">
    <property type="protein sequence ID" value="CAB4894334.1"/>
    <property type="molecule type" value="Genomic_DNA"/>
</dbReference>
<keyword evidence="3" id="KW-0276">Fatty acid metabolism</keyword>
<sequence>MNLPPDIGDEAEKPERAAKHALVRAVKQLIELTAHLDPNTTDIKTVKELTASVEALNIRMDSLPSLHTQGGLGTVGGDDGALLERSGISGRSNPLAAPLQWTLEPTRAKGVAIYSPAYEGPAGHVHGGFVAAAFDDLMGSAQVISGLAGYTGTLTVKMLRPTPLNQIINYEAGIKSVSGRKIYVWGTSDCNGERLSEAEIVFIAPRDGVRPR</sequence>
<reference evidence="7" key="1">
    <citation type="submission" date="2020-05" db="EMBL/GenBank/DDBJ databases">
        <authorList>
            <person name="Chiriac C."/>
            <person name="Salcher M."/>
            <person name="Ghai R."/>
            <person name="Kavagutti S V."/>
        </authorList>
    </citation>
    <scope>NUCLEOTIDE SEQUENCE</scope>
</reference>
<dbReference type="InterPro" id="IPR052365">
    <property type="entry name" value="THEM4/THEM5_acyl-CoA_thioest"/>
</dbReference>
<proteinExistence type="predicted"/>
<dbReference type="CDD" id="cd03440">
    <property type="entry name" value="hot_dog"/>
    <property type="match status" value="1"/>
</dbReference>
<dbReference type="GO" id="GO:0006631">
    <property type="term" value="P:fatty acid metabolic process"/>
    <property type="evidence" value="ECO:0007669"/>
    <property type="project" value="UniProtKB-KW"/>
</dbReference>
<dbReference type="InterPro" id="IPR029069">
    <property type="entry name" value="HotDog_dom_sf"/>
</dbReference>
<evidence type="ECO:0000313" key="7">
    <source>
        <dbReference type="EMBL" id="CAB5011113.1"/>
    </source>
</evidence>
<dbReference type="SUPFAM" id="SSF54637">
    <property type="entry name" value="Thioesterase/thiol ester dehydrase-isomerase"/>
    <property type="match status" value="1"/>
</dbReference>
<keyword evidence="4" id="KW-0443">Lipid metabolism</keyword>
<dbReference type="GO" id="GO:0016787">
    <property type="term" value="F:hydrolase activity"/>
    <property type="evidence" value="ECO:0007669"/>
    <property type="project" value="UniProtKB-KW"/>
</dbReference>
<dbReference type="Gene3D" id="3.10.129.10">
    <property type="entry name" value="Hotdog Thioesterase"/>
    <property type="match status" value="1"/>
</dbReference>
<dbReference type="EMBL" id="CAFBPQ010000001">
    <property type="protein sequence ID" value="CAB5011113.1"/>
    <property type="molecule type" value="Genomic_DNA"/>
</dbReference>
<evidence type="ECO:0000313" key="6">
    <source>
        <dbReference type="EMBL" id="CAB4968490.1"/>
    </source>
</evidence>
<keyword evidence="2" id="KW-0378">Hydrolase</keyword>
<organism evidence="7">
    <name type="scientific">freshwater metagenome</name>
    <dbReference type="NCBI Taxonomy" id="449393"/>
    <lineage>
        <taxon>unclassified sequences</taxon>
        <taxon>metagenomes</taxon>
        <taxon>ecological metagenomes</taxon>
    </lineage>
</organism>
<evidence type="ECO:0000256" key="2">
    <source>
        <dbReference type="ARBA" id="ARBA00022801"/>
    </source>
</evidence>
<name>A0A6J7Q623_9ZZZZ</name>
<protein>
    <submittedName>
        <fullName evidence="7">Unannotated protein</fullName>
    </submittedName>
</protein>
<evidence type="ECO:0000256" key="4">
    <source>
        <dbReference type="ARBA" id="ARBA00023098"/>
    </source>
</evidence>
<evidence type="ECO:0000256" key="3">
    <source>
        <dbReference type="ARBA" id="ARBA00022832"/>
    </source>
</evidence>
<dbReference type="AlphaFoldDB" id="A0A6J7Q623"/>
<dbReference type="PANTHER" id="PTHR12418">
    <property type="entry name" value="ACYL-COENZYME A THIOESTERASE THEM4"/>
    <property type="match status" value="1"/>
</dbReference>
<keyword evidence="1" id="KW-0963">Cytoplasm</keyword>
<evidence type="ECO:0000256" key="1">
    <source>
        <dbReference type="ARBA" id="ARBA00022490"/>
    </source>
</evidence>
<dbReference type="PANTHER" id="PTHR12418:SF19">
    <property type="entry name" value="ACYL-COENZYME A THIOESTERASE THEM4"/>
    <property type="match status" value="1"/>
</dbReference>
<gene>
    <name evidence="5" type="ORF">UFOPK3605_00106</name>
    <name evidence="6" type="ORF">UFOPK3897_00110</name>
    <name evidence="7" type="ORF">UFOPK4121_00049</name>
</gene>
<dbReference type="EMBL" id="CAFBOF010000001">
    <property type="protein sequence ID" value="CAB4968490.1"/>
    <property type="molecule type" value="Genomic_DNA"/>
</dbReference>
<accession>A0A6J7Q623</accession>
<evidence type="ECO:0000313" key="5">
    <source>
        <dbReference type="EMBL" id="CAB4894334.1"/>
    </source>
</evidence>